<name>A0AAD5EDC0_UMBRA</name>
<dbReference type="EMBL" id="MU620907">
    <property type="protein sequence ID" value="KAI8581232.1"/>
    <property type="molecule type" value="Genomic_DNA"/>
</dbReference>
<dbReference type="Proteomes" id="UP001206595">
    <property type="component" value="Unassembled WGS sequence"/>
</dbReference>
<accession>A0AAD5EDC0</accession>
<dbReference type="RefSeq" id="XP_051446236.1">
    <property type="nucleotide sequence ID" value="XM_051587807.1"/>
</dbReference>
<dbReference type="AlphaFoldDB" id="A0AAD5EDC0"/>
<sequence length="62" mass="7204">MTHKLSAHNALAAAKTVYRCIRILAYNLICTFGHYFHLDRVARMVYGTATRKFQQKASNRKF</sequence>
<reference evidence="1" key="1">
    <citation type="submission" date="2021-06" db="EMBL/GenBank/DDBJ databases">
        <authorList>
            <consortium name="DOE Joint Genome Institute"/>
            <person name="Mondo S.J."/>
            <person name="Amses K.R."/>
            <person name="Simmons D.R."/>
            <person name="Longcore J.E."/>
            <person name="Seto K."/>
            <person name="Alves G.H."/>
            <person name="Bonds A.E."/>
            <person name="Quandt C.A."/>
            <person name="Davis W.J."/>
            <person name="Chang Y."/>
            <person name="Letcher P.M."/>
            <person name="Powell M.J."/>
            <person name="Kuo A."/>
            <person name="Labutti K."/>
            <person name="Pangilinan J."/>
            <person name="Andreopoulos W."/>
            <person name="Tritt A."/>
            <person name="Riley R."/>
            <person name="Hundley H."/>
            <person name="Johnson J."/>
            <person name="Lipzen A."/>
            <person name="Barry K."/>
            <person name="Berbee M.L."/>
            <person name="Buchler N.E."/>
            <person name="Grigoriev I.V."/>
            <person name="Spatafora J.W."/>
            <person name="Stajich J.E."/>
            <person name="James T.Y."/>
        </authorList>
    </citation>
    <scope>NUCLEOTIDE SEQUENCE</scope>
    <source>
        <strain evidence="1">AG</strain>
    </source>
</reference>
<evidence type="ECO:0000313" key="2">
    <source>
        <dbReference type="Proteomes" id="UP001206595"/>
    </source>
</evidence>
<keyword evidence="2" id="KW-1185">Reference proteome</keyword>
<organism evidence="1 2">
    <name type="scientific">Umbelopsis ramanniana AG</name>
    <dbReference type="NCBI Taxonomy" id="1314678"/>
    <lineage>
        <taxon>Eukaryota</taxon>
        <taxon>Fungi</taxon>
        <taxon>Fungi incertae sedis</taxon>
        <taxon>Mucoromycota</taxon>
        <taxon>Mucoromycotina</taxon>
        <taxon>Umbelopsidomycetes</taxon>
        <taxon>Umbelopsidales</taxon>
        <taxon>Umbelopsidaceae</taxon>
        <taxon>Umbelopsis</taxon>
    </lineage>
</organism>
<protein>
    <submittedName>
        <fullName evidence="1">Uncharacterized protein</fullName>
    </submittedName>
</protein>
<reference evidence="1" key="2">
    <citation type="journal article" date="2022" name="Proc. Natl. Acad. Sci. U.S.A.">
        <title>Diploid-dominant life cycles characterize the early evolution of Fungi.</title>
        <authorList>
            <person name="Amses K.R."/>
            <person name="Simmons D.R."/>
            <person name="Longcore J.E."/>
            <person name="Mondo S.J."/>
            <person name="Seto K."/>
            <person name="Jeronimo G.H."/>
            <person name="Bonds A.E."/>
            <person name="Quandt C.A."/>
            <person name="Davis W.J."/>
            <person name="Chang Y."/>
            <person name="Federici B.A."/>
            <person name="Kuo A."/>
            <person name="LaButti K."/>
            <person name="Pangilinan J."/>
            <person name="Andreopoulos W."/>
            <person name="Tritt A."/>
            <person name="Riley R."/>
            <person name="Hundley H."/>
            <person name="Johnson J."/>
            <person name="Lipzen A."/>
            <person name="Barry K."/>
            <person name="Lang B.F."/>
            <person name="Cuomo C.A."/>
            <person name="Buchler N.E."/>
            <person name="Grigoriev I.V."/>
            <person name="Spatafora J.W."/>
            <person name="Stajich J.E."/>
            <person name="James T.Y."/>
        </authorList>
    </citation>
    <scope>NUCLEOTIDE SEQUENCE</scope>
    <source>
        <strain evidence="1">AG</strain>
    </source>
</reference>
<dbReference type="GeneID" id="75913152"/>
<gene>
    <name evidence="1" type="ORF">K450DRAFT_233738</name>
</gene>
<proteinExistence type="predicted"/>
<evidence type="ECO:0000313" key="1">
    <source>
        <dbReference type="EMBL" id="KAI8581232.1"/>
    </source>
</evidence>
<comment type="caution">
    <text evidence="1">The sequence shown here is derived from an EMBL/GenBank/DDBJ whole genome shotgun (WGS) entry which is preliminary data.</text>
</comment>